<feature type="domain" description="Ig-like" evidence="7">
    <location>
        <begin position="350"/>
        <end position="414"/>
    </location>
</feature>
<dbReference type="EMBL" id="LSMT01000286">
    <property type="protein sequence ID" value="PFX21214.1"/>
    <property type="molecule type" value="Genomic_DNA"/>
</dbReference>
<dbReference type="Pfam" id="PF13927">
    <property type="entry name" value="Ig_3"/>
    <property type="match status" value="2"/>
</dbReference>
<dbReference type="InterPro" id="IPR017441">
    <property type="entry name" value="Protein_kinase_ATP_BS"/>
</dbReference>
<dbReference type="PROSITE" id="PS50835">
    <property type="entry name" value="IG_LIKE"/>
    <property type="match status" value="3"/>
</dbReference>
<dbReference type="SUPFAM" id="SSF48726">
    <property type="entry name" value="Immunoglobulin"/>
    <property type="match status" value="3"/>
</dbReference>
<dbReference type="PANTHER" id="PTHR33332">
    <property type="entry name" value="REVERSE TRANSCRIPTASE DOMAIN-CONTAINING PROTEIN"/>
    <property type="match status" value="1"/>
</dbReference>
<dbReference type="InterPro" id="IPR003598">
    <property type="entry name" value="Ig_sub2"/>
</dbReference>
<accession>A0A2B4RRZ8</accession>
<name>A0A2B4RRZ8_STYPI</name>
<dbReference type="Pfam" id="PF07714">
    <property type="entry name" value="PK_Tyr_Ser-Thr"/>
    <property type="match status" value="1"/>
</dbReference>
<dbReference type="InterPro" id="IPR003599">
    <property type="entry name" value="Ig_sub"/>
</dbReference>
<dbReference type="InterPro" id="IPR013783">
    <property type="entry name" value="Ig-like_fold"/>
</dbReference>
<feature type="domain" description="Reverse transcriptase" evidence="8">
    <location>
        <begin position="37"/>
        <end position="303"/>
    </location>
</feature>
<dbReference type="Gene3D" id="2.60.40.10">
    <property type="entry name" value="Immunoglobulins"/>
    <property type="match status" value="4"/>
</dbReference>
<keyword evidence="3" id="KW-0325">Glycoprotein</keyword>
<feature type="compositionally biased region" description="Acidic residues" evidence="6">
    <location>
        <begin position="467"/>
        <end position="485"/>
    </location>
</feature>
<keyword evidence="9" id="KW-0548">Nucleotidyltransferase</keyword>
<dbReference type="AlphaFoldDB" id="A0A2B4RRZ8"/>
<organism evidence="9 10">
    <name type="scientific">Stylophora pistillata</name>
    <name type="common">Smooth cauliflower coral</name>
    <dbReference type="NCBI Taxonomy" id="50429"/>
    <lineage>
        <taxon>Eukaryota</taxon>
        <taxon>Metazoa</taxon>
        <taxon>Cnidaria</taxon>
        <taxon>Anthozoa</taxon>
        <taxon>Hexacorallia</taxon>
        <taxon>Scleractinia</taxon>
        <taxon>Astrocoeniina</taxon>
        <taxon>Pocilloporidae</taxon>
        <taxon>Stylophora</taxon>
    </lineage>
</organism>
<dbReference type="Gene3D" id="3.30.200.20">
    <property type="entry name" value="Phosphorylase Kinase, domain 1"/>
    <property type="match status" value="1"/>
</dbReference>
<dbReference type="InterPro" id="IPR000477">
    <property type="entry name" value="RT_dom"/>
</dbReference>
<dbReference type="PROSITE" id="PS00107">
    <property type="entry name" value="PROTEIN_KINASE_ATP"/>
    <property type="match status" value="1"/>
</dbReference>
<feature type="region of interest" description="Disordered" evidence="6">
    <location>
        <begin position="460"/>
        <end position="520"/>
    </location>
</feature>
<feature type="region of interest" description="Disordered" evidence="6">
    <location>
        <begin position="1114"/>
        <end position="1226"/>
    </location>
</feature>
<keyword evidence="9" id="KW-0695">RNA-directed DNA polymerase</keyword>
<dbReference type="GO" id="GO:0016020">
    <property type="term" value="C:membrane"/>
    <property type="evidence" value="ECO:0007669"/>
    <property type="project" value="UniProtKB-SubCell"/>
</dbReference>
<keyword evidence="2" id="KW-1015">Disulfide bond</keyword>
<dbReference type="PROSITE" id="PS50878">
    <property type="entry name" value="RT_POL"/>
    <property type="match status" value="1"/>
</dbReference>
<feature type="compositionally biased region" description="Basic and acidic residues" evidence="6">
    <location>
        <begin position="1150"/>
        <end position="1159"/>
    </location>
</feature>
<dbReference type="Proteomes" id="UP000225706">
    <property type="component" value="Unassembled WGS sequence"/>
</dbReference>
<protein>
    <submittedName>
        <fullName evidence="9">Putative RNA-directed DNA polymerase from transposon X-element</fullName>
    </submittedName>
</protein>
<feature type="domain" description="Ig-like" evidence="7">
    <location>
        <begin position="581"/>
        <end position="658"/>
    </location>
</feature>
<evidence type="ECO:0000259" key="7">
    <source>
        <dbReference type="PROSITE" id="PS50835"/>
    </source>
</evidence>
<comment type="caution">
    <text evidence="9">The sequence shown here is derived from an EMBL/GenBank/DDBJ whole genome shotgun (WGS) entry which is preliminary data.</text>
</comment>
<feature type="compositionally biased region" description="Acidic residues" evidence="6">
    <location>
        <begin position="1205"/>
        <end position="1219"/>
    </location>
</feature>
<evidence type="ECO:0000256" key="3">
    <source>
        <dbReference type="ARBA" id="ARBA00023180"/>
    </source>
</evidence>
<evidence type="ECO:0000256" key="5">
    <source>
        <dbReference type="PROSITE-ProRule" id="PRU10141"/>
    </source>
</evidence>
<keyword evidence="5" id="KW-0547">Nucleotide-binding</keyword>
<dbReference type="Pfam" id="PF00078">
    <property type="entry name" value="RVT_1"/>
    <property type="match status" value="1"/>
</dbReference>
<dbReference type="SMART" id="SM00409">
    <property type="entry name" value="IG"/>
    <property type="match status" value="3"/>
</dbReference>
<proteinExistence type="predicted"/>
<dbReference type="SUPFAM" id="SSF56112">
    <property type="entry name" value="Protein kinase-like (PK-like)"/>
    <property type="match status" value="1"/>
</dbReference>
<evidence type="ECO:0000313" key="9">
    <source>
        <dbReference type="EMBL" id="PFX21214.1"/>
    </source>
</evidence>
<dbReference type="GO" id="GO:0004672">
    <property type="term" value="F:protein kinase activity"/>
    <property type="evidence" value="ECO:0007669"/>
    <property type="project" value="InterPro"/>
</dbReference>
<dbReference type="GO" id="GO:0003964">
    <property type="term" value="F:RNA-directed DNA polymerase activity"/>
    <property type="evidence" value="ECO:0007669"/>
    <property type="project" value="UniProtKB-KW"/>
</dbReference>
<dbReference type="OrthoDB" id="8062484at2759"/>
<dbReference type="SMART" id="SM00408">
    <property type="entry name" value="IGc2"/>
    <property type="match status" value="3"/>
</dbReference>
<evidence type="ECO:0000256" key="4">
    <source>
        <dbReference type="ARBA" id="ARBA00023319"/>
    </source>
</evidence>
<keyword evidence="4" id="KW-0393">Immunoglobulin domain</keyword>
<dbReference type="InterPro" id="IPR011009">
    <property type="entry name" value="Kinase-like_dom_sf"/>
</dbReference>
<evidence type="ECO:0000256" key="2">
    <source>
        <dbReference type="ARBA" id="ARBA00023157"/>
    </source>
</evidence>
<evidence type="ECO:0000313" key="10">
    <source>
        <dbReference type="Proteomes" id="UP000225706"/>
    </source>
</evidence>
<feature type="domain" description="Ig-like" evidence="7">
    <location>
        <begin position="417"/>
        <end position="578"/>
    </location>
</feature>
<keyword evidence="10" id="KW-1185">Reference proteome</keyword>
<feature type="compositionally biased region" description="Basic and acidic residues" evidence="6">
    <location>
        <begin position="1166"/>
        <end position="1183"/>
    </location>
</feature>
<keyword evidence="5" id="KW-0067">ATP-binding</keyword>
<dbReference type="CDD" id="cd01650">
    <property type="entry name" value="RT_nLTR_like"/>
    <property type="match status" value="1"/>
</dbReference>
<dbReference type="GO" id="GO:0005524">
    <property type="term" value="F:ATP binding"/>
    <property type="evidence" value="ECO:0007669"/>
    <property type="project" value="UniProtKB-UniRule"/>
</dbReference>
<dbReference type="InterPro" id="IPR043502">
    <property type="entry name" value="DNA/RNA_pol_sf"/>
</dbReference>
<dbReference type="InterPro" id="IPR036179">
    <property type="entry name" value="Ig-like_dom_sf"/>
</dbReference>
<reference evidence="10" key="1">
    <citation type="journal article" date="2017" name="bioRxiv">
        <title>Comparative analysis of the genomes of Stylophora pistillata and Acropora digitifera provides evidence for extensive differences between species of corals.</title>
        <authorList>
            <person name="Voolstra C.R."/>
            <person name="Li Y."/>
            <person name="Liew Y.J."/>
            <person name="Baumgarten S."/>
            <person name="Zoccola D."/>
            <person name="Flot J.-F."/>
            <person name="Tambutte S."/>
            <person name="Allemand D."/>
            <person name="Aranda M."/>
        </authorList>
    </citation>
    <scope>NUCLEOTIDE SEQUENCE [LARGE SCALE GENOMIC DNA]</scope>
</reference>
<feature type="compositionally biased region" description="Polar residues" evidence="6">
    <location>
        <begin position="1130"/>
        <end position="1140"/>
    </location>
</feature>
<gene>
    <name evidence="9" type="ORF">AWC38_SpisGene14296</name>
</gene>
<evidence type="ECO:0000256" key="6">
    <source>
        <dbReference type="SAM" id="MobiDB-lite"/>
    </source>
</evidence>
<evidence type="ECO:0000256" key="1">
    <source>
        <dbReference type="ARBA" id="ARBA00004167"/>
    </source>
</evidence>
<keyword evidence="9" id="KW-0808">Transferase</keyword>
<comment type="subcellular location">
    <subcellularLocation>
        <location evidence="1">Membrane</location>
        <topology evidence="1">Single-pass membrane protein</topology>
    </subcellularLocation>
</comment>
<sequence>MRKLAPNKASGCDGIPPLAVKESMDVLCFPLSTLINHVLTSTKIPQQWKLGEVTPILKKDCSLLKTNYRPITILPALSKVFEKIVHCRISPYFEEIYHKYVFAYRKYHGCDSALLSLTEQWKKEIDNNKLIGLVSMDLSKAFDTLPHELIVLKLKEYGADEATTTLIKDYLSNRFQRVRLGNTLSNWQPICNGVPQGSILGPLLFNIFMNDLSYVIEKCTLSTYADDTQIFYADNQLSKIEETINNDLISADIWFARNGMKRNSSKYQAMVLGKHKGTDEPVFKCEESPLPISNTMELLGVTIDDKLNFEKHIAKICRKVAWRGHHGVAATSAERVAKESPMNQSFTYTSSLQFKCSVGGFPIPEVLWIKDGLNIGNSNTLSINKVKHEDAGRYACSTVNSEGKNKAAFEIIVTGPPEINPQLKNQSFLYNSSLRFNCSLRGFPKPELLWTKDGVNLGDKNTLTIDRDEDEYEDKEGEDEYEDKEGEDKYEDKEGEDEYEDNNGGLGKEGNLLRGDERQLKGSGFPIPEVLWTKDGLNIGTSNTLTIDRVKYEVAGQYACSAVNSEGKKKAAFEIIVTGPPEINPQLKNQSFLYNSPLRFKCSLRGFPKSEVLWTKNGVNLSNENTLIIDRVRYEDAGQYTCNAKNSEGSKNSTLWIEVVGAAPAALSSSSLEWYYIGGPVAAVIFLLALNAYIKKRRATDRFLFVDNTLWYLDDVARAHQEQDEVEMGQLNANTDEWEIAVDRLNFRELIGRGASGSVWRALLGRSRGRRGNRTVAAKCYLPISGEQGRKALLREIELLKLFGRMGHENVVKFIGCVTVGGGIPYEGWSETTTKRKIYQGYRLPKPGHIDDSFTDKNPLRENENDCLNVLVLSQIVDFYTTHVDIVDMDKYDYDKYKFIDDGGAAAVRGDAGPDEQGAATANPNREVGEHGAIADPFVVEIDEGATAFPLTISVGDEGAAAANTDREVGEHGGTAHPFVVAIDGGATAFPFRVNVTDERAAAANPDRKVGEHGATVHPFVAAVKMVLELSLSESNENGEEDFGESESPLGLEEENIYDPECHLVIEKKYFDLLPSSLVMDDNGLGTLVNRPNAFPVIGEEDVDSFQYPPMIEEESHVDSASSPDVEEGGTSNPETNADNQDAAAVQPVKETRGDEEPKTCQLENTEDKKDDIGKHMEDRGDAIDLCDEEVGVQESNGYELTAVDTDETGDDEDEESSEETPFVQD</sequence>
<dbReference type="SUPFAM" id="SSF56672">
    <property type="entry name" value="DNA/RNA polymerases"/>
    <property type="match status" value="1"/>
</dbReference>
<evidence type="ECO:0000259" key="8">
    <source>
        <dbReference type="PROSITE" id="PS50878"/>
    </source>
</evidence>
<dbReference type="InterPro" id="IPR001245">
    <property type="entry name" value="Ser-Thr/Tyr_kinase_cat_dom"/>
</dbReference>
<feature type="binding site" evidence="5">
    <location>
        <position position="779"/>
    </location>
    <ligand>
        <name>ATP</name>
        <dbReference type="ChEBI" id="CHEBI:30616"/>
    </ligand>
</feature>
<dbReference type="InterPro" id="IPR007110">
    <property type="entry name" value="Ig-like_dom"/>
</dbReference>